<protein>
    <submittedName>
        <fullName evidence="1">Uncharacterized protein</fullName>
    </submittedName>
</protein>
<name>A0A6C0ESR9_9ZZZZ</name>
<sequence length="52" mass="5950">MYIEIKRKISISVLQIFSKEHSANIPQTFRPAPGPRSGTFNVHIMVFTRAFS</sequence>
<dbReference type="AlphaFoldDB" id="A0A6C0ESR9"/>
<reference evidence="1" key="1">
    <citation type="journal article" date="2020" name="Nature">
        <title>Giant virus diversity and host interactions through global metagenomics.</title>
        <authorList>
            <person name="Schulz F."/>
            <person name="Roux S."/>
            <person name="Paez-Espino D."/>
            <person name="Jungbluth S."/>
            <person name="Walsh D.A."/>
            <person name="Denef V.J."/>
            <person name="McMahon K.D."/>
            <person name="Konstantinidis K.T."/>
            <person name="Eloe-Fadrosh E.A."/>
            <person name="Kyrpides N.C."/>
            <person name="Woyke T."/>
        </authorList>
    </citation>
    <scope>NUCLEOTIDE SEQUENCE</scope>
    <source>
        <strain evidence="1">GVMAG-M-3300009155-48</strain>
    </source>
</reference>
<evidence type="ECO:0000313" key="1">
    <source>
        <dbReference type="EMBL" id="QHT31731.1"/>
    </source>
</evidence>
<proteinExistence type="predicted"/>
<accession>A0A6C0ESR9</accession>
<dbReference type="EMBL" id="MN738925">
    <property type="protein sequence ID" value="QHT31731.1"/>
    <property type="molecule type" value="Genomic_DNA"/>
</dbReference>
<organism evidence="1">
    <name type="scientific">viral metagenome</name>
    <dbReference type="NCBI Taxonomy" id="1070528"/>
    <lineage>
        <taxon>unclassified sequences</taxon>
        <taxon>metagenomes</taxon>
        <taxon>organismal metagenomes</taxon>
    </lineage>
</organism>